<accession>A0A9D3M7Z2</accession>
<dbReference type="SUPFAM" id="SSF90257">
    <property type="entry name" value="Myosin rod fragments"/>
    <property type="match status" value="1"/>
</dbReference>
<gene>
    <name evidence="2" type="ORF">ANANG_G00151470</name>
</gene>
<dbReference type="GO" id="GO:0051015">
    <property type="term" value="F:actin filament binding"/>
    <property type="evidence" value="ECO:0007669"/>
    <property type="project" value="TreeGrafter"/>
</dbReference>
<reference evidence="2" key="1">
    <citation type="submission" date="2021-01" db="EMBL/GenBank/DDBJ databases">
        <title>A chromosome-scale assembly of European eel, Anguilla anguilla.</title>
        <authorList>
            <person name="Henkel C."/>
            <person name="Jong-Raadsen S.A."/>
            <person name="Dufour S."/>
            <person name="Weltzien F.-A."/>
            <person name="Palstra A.P."/>
            <person name="Pelster B."/>
            <person name="Spaink H.P."/>
            <person name="Van Den Thillart G.E."/>
            <person name="Jansen H."/>
            <person name="Zahm M."/>
            <person name="Klopp C."/>
            <person name="Cedric C."/>
            <person name="Louis A."/>
            <person name="Berthelot C."/>
            <person name="Parey E."/>
            <person name="Roest Crollius H."/>
            <person name="Montfort J."/>
            <person name="Robinson-Rechavi M."/>
            <person name="Bucao C."/>
            <person name="Bouchez O."/>
            <person name="Gislard M."/>
            <person name="Lluch J."/>
            <person name="Milhes M."/>
            <person name="Lampietro C."/>
            <person name="Lopez Roques C."/>
            <person name="Donnadieu C."/>
            <person name="Braasch I."/>
            <person name="Desvignes T."/>
            <person name="Postlethwait J."/>
            <person name="Bobe J."/>
            <person name="Guiguen Y."/>
            <person name="Dirks R."/>
        </authorList>
    </citation>
    <scope>NUCLEOTIDE SEQUENCE</scope>
    <source>
        <strain evidence="2">Tag_6206</strain>
        <tissue evidence="2">Liver</tissue>
    </source>
</reference>
<dbReference type="PANTHER" id="PTHR45615:SF13">
    <property type="entry name" value="UNCONVENTIONAL MYOSIN-XVIIIA"/>
    <property type="match status" value="1"/>
</dbReference>
<evidence type="ECO:0000313" key="2">
    <source>
        <dbReference type="EMBL" id="KAG5843489.1"/>
    </source>
</evidence>
<feature type="compositionally biased region" description="Basic and acidic residues" evidence="1">
    <location>
        <begin position="106"/>
        <end position="120"/>
    </location>
</feature>
<feature type="compositionally biased region" description="Low complexity" evidence="1">
    <location>
        <begin position="14"/>
        <end position="29"/>
    </location>
</feature>
<sequence>MRDAGGREERGRVGLAAAGDGDLGAAAPGEGHEGPAGEVRRHEEARGLHGDGGDGARLIRASELNGEMDDEDDDSGGEWRLKYERAIRESEFVKKRLQQECDDKVEAEQQSKRQLERRLTDLQADSEEVQRSVQQLKKKCQRLTAELQDTKLHLESQQTRNHDLEKKQRKFDSELAQARTGRRGEDPAGEAVPEGHDDRGAVQPCGSWR</sequence>
<dbReference type="GO" id="GO:0031032">
    <property type="term" value="P:actomyosin structure organization"/>
    <property type="evidence" value="ECO:0007669"/>
    <property type="project" value="TreeGrafter"/>
</dbReference>
<evidence type="ECO:0000256" key="1">
    <source>
        <dbReference type="SAM" id="MobiDB-lite"/>
    </source>
</evidence>
<feature type="compositionally biased region" description="Basic and acidic residues" evidence="1">
    <location>
        <begin position="153"/>
        <end position="173"/>
    </location>
</feature>
<dbReference type="Proteomes" id="UP001044222">
    <property type="component" value="Chromosome 8"/>
</dbReference>
<protein>
    <recommendedName>
        <fullName evidence="4">Myosin tail domain-containing protein</fullName>
    </recommendedName>
</protein>
<feature type="compositionally biased region" description="Basic and acidic residues" evidence="1">
    <location>
        <begin position="1"/>
        <end position="12"/>
    </location>
</feature>
<feature type="region of interest" description="Disordered" evidence="1">
    <location>
        <begin position="153"/>
        <end position="209"/>
    </location>
</feature>
<proteinExistence type="predicted"/>
<evidence type="ECO:0008006" key="4">
    <source>
        <dbReference type="Google" id="ProtNLM"/>
    </source>
</evidence>
<dbReference type="PANTHER" id="PTHR45615">
    <property type="entry name" value="MYOSIN HEAVY CHAIN, NON-MUSCLE"/>
    <property type="match status" value="1"/>
</dbReference>
<name>A0A9D3M7Z2_ANGAN</name>
<feature type="compositionally biased region" description="Acidic residues" evidence="1">
    <location>
        <begin position="66"/>
        <end position="76"/>
    </location>
</feature>
<dbReference type="AlphaFoldDB" id="A0A9D3M7Z2"/>
<feature type="compositionally biased region" description="Basic and acidic residues" evidence="1">
    <location>
        <begin position="30"/>
        <end position="54"/>
    </location>
</feature>
<dbReference type="EMBL" id="JAFIRN010000008">
    <property type="protein sequence ID" value="KAG5843489.1"/>
    <property type="molecule type" value="Genomic_DNA"/>
</dbReference>
<dbReference type="GO" id="GO:0032982">
    <property type="term" value="C:myosin filament"/>
    <property type="evidence" value="ECO:0007669"/>
    <property type="project" value="TreeGrafter"/>
</dbReference>
<feature type="region of interest" description="Disordered" evidence="1">
    <location>
        <begin position="106"/>
        <end position="131"/>
    </location>
</feature>
<dbReference type="Gene3D" id="1.20.5.340">
    <property type="match status" value="1"/>
</dbReference>
<dbReference type="GO" id="GO:0016460">
    <property type="term" value="C:myosin II complex"/>
    <property type="evidence" value="ECO:0007669"/>
    <property type="project" value="TreeGrafter"/>
</dbReference>
<keyword evidence="3" id="KW-1185">Reference proteome</keyword>
<evidence type="ECO:0000313" key="3">
    <source>
        <dbReference type="Proteomes" id="UP001044222"/>
    </source>
</evidence>
<dbReference type="GO" id="GO:0005737">
    <property type="term" value="C:cytoplasm"/>
    <property type="evidence" value="ECO:0007669"/>
    <property type="project" value="TreeGrafter"/>
</dbReference>
<organism evidence="2 3">
    <name type="scientific">Anguilla anguilla</name>
    <name type="common">European freshwater eel</name>
    <name type="synonym">Muraena anguilla</name>
    <dbReference type="NCBI Taxonomy" id="7936"/>
    <lineage>
        <taxon>Eukaryota</taxon>
        <taxon>Metazoa</taxon>
        <taxon>Chordata</taxon>
        <taxon>Craniata</taxon>
        <taxon>Vertebrata</taxon>
        <taxon>Euteleostomi</taxon>
        <taxon>Actinopterygii</taxon>
        <taxon>Neopterygii</taxon>
        <taxon>Teleostei</taxon>
        <taxon>Anguilliformes</taxon>
        <taxon>Anguillidae</taxon>
        <taxon>Anguilla</taxon>
    </lineage>
</organism>
<feature type="region of interest" description="Disordered" evidence="1">
    <location>
        <begin position="1"/>
        <end position="77"/>
    </location>
</feature>
<comment type="caution">
    <text evidence="2">The sequence shown here is derived from an EMBL/GenBank/DDBJ whole genome shotgun (WGS) entry which is preliminary data.</text>
</comment>